<keyword evidence="2" id="KW-1185">Reference proteome</keyword>
<dbReference type="Proteomes" id="UP000184268">
    <property type="component" value="Unassembled WGS sequence"/>
</dbReference>
<protein>
    <submittedName>
        <fullName evidence="1">Uncharacterized protein</fullName>
    </submittedName>
</protein>
<dbReference type="STRING" id="299255.SAMN02745129_2468"/>
<gene>
    <name evidence="1" type="ORF">SAMN02745129_2468</name>
</gene>
<dbReference type="RefSeq" id="WP_067655440.1">
    <property type="nucleotide sequence ID" value="NZ_FQXG01000003.1"/>
</dbReference>
<evidence type="ECO:0000313" key="2">
    <source>
        <dbReference type="Proteomes" id="UP000184268"/>
    </source>
</evidence>
<accession>A0A1M5U9X7</accession>
<dbReference type="AlphaFoldDB" id="A0A1M5U9X7"/>
<dbReference type="EMBL" id="FQXG01000003">
    <property type="protein sequence ID" value="SHH59708.1"/>
    <property type="molecule type" value="Genomic_DNA"/>
</dbReference>
<proteinExistence type="predicted"/>
<sequence>MNKRDKAITPLYDLMAAQLKDCDAWARREKDRVDLLKLKEGHAALNRTGGAPGLLALSEAHIGIVTARVLPREQDVSPAKTAASRAGDMAEALRAARGVLCALVELHFTRDAYGDLTQYLDSLGTKLRMEDRCAPSWHRRECFVVCGDLGEIEKLVEASKGWPDCQYGEAAVGLPRWEGPKVARVADKERTLWSFAKQYLAAHWLTTIEEDKDWVQECALEVLKGLEPGTTETSLRGMVGEELAYYVGKGRVHLKPEVSPAPF</sequence>
<reference evidence="1 2" key="1">
    <citation type="submission" date="2016-11" db="EMBL/GenBank/DDBJ databases">
        <authorList>
            <person name="Jaros S."/>
            <person name="Januszkiewicz K."/>
            <person name="Wedrychowicz H."/>
        </authorList>
    </citation>
    <scope>NUCLEOTIDE SEQUENCE [LARGE SCALE GENOMIC DNA]</scope>
    <source>
        <strain evidence="1 2">DSM 16917</strain>
    </source>
</reference>
<organism evidence="1 2">
    <name type="scientific">Ferrimonas marina</name>
    <dbReference type="NCBI Taxonomy" id="299255"/>
    <lineage>
        <taxon>Bacteria</taxon>
        <taxon>Pseudomonadati</taxon>
        <taxon>Pseudomonadota</taxon>
        <taxon>Gammaproteobacteria</taxon>
        <taxon>Alteromonadales</taxon>
        <taxon>Ferrimonadaceae</taxon>
        <taxon>Ferrimonas</taxon>
    </lineage>
</organism>
<name>A0A1M5U9X7_9GAMM</name>
<evidence type="ECO:0000313" key="1">
    <source>
        <dbReference type="EMBL" id="SHH59708.1"/>
    </source>
</evidence>